<sequence length="213" mass="24366">MNPHYPIHVKMEGMLCAVIGGGEVAQRKVGSLLECGAIITIISPEITPLLAEWTEQGKINWKRELYQGQDLSPYFFIVAATNHRHVNYSVYEQAKRTKAFINIADRPDLCNYIVPSTVKRGRLVISVSTSGASPSLASKLRRRLEREFGQEYEGYVDFLAQMRLKVLQEIKDANVRKQIFQELLDDRYVEAPSLQREQMADALLQQVKQREQL</sequence>
<keyword evidence="4" id="KW-0520">NAD</keyword>
<dbReference type="AlphaFoldDB" id="A0A075R2Y7"/>
<dbReference type="PANTHER" id="PTHR35330:SF1">
    <property type="entry name" value="SIROHEME BIOSYNTHESIS PROTEIN MET8"/>
    <property type="match status" value="1"/>
</dbReference>
<reference evidence="8 9" key="1">
    <citation type="journal article" date="2011" name="J. Bacteriol.">
        <title>Genome sequence of Brevibacillus laterosporus LMG 15441, a pathogen of invertebrates.</title>
        <authorList>
            <person name="Djukic M."/>
            <person name="Poehlein A."/>
            <person name="Thurmer A."/>
            <person name="Daniel R."/>
        </authorList>
    </citation>
    <scope>NUCLEOTIDE SEQUENCE [LARGE SCALE GENOMIC DNA]</scope>
    <source>
        <strain evidence="8 9">LMG 15441</strain>
    </source>
</reference>
<keyword evidence="5" id="KW-0627">Porphyrin biosynthesis</keyword>
<keyword evidence="3 8" id="KW-0560">Oxidoreductase</keyword>
<comment type="pathway">
    <text evidence="1">Porphyrin-containing compound metabolism; siroheme biosynthesis; sirohydrochlorin from precorrin-2: step 1/1.</text>
</comment>
<dbReference type="InterPro" id="IPR042518">
    <property type="entry name" value="SirC_C"/>
</dbReference>
<dbReference type="GO" id="GO:0043115">
    <property type="term" value="F:precorrin-2 dehydrogenase activity"/>
    <property type="evidence" value="ECO:0007669"/>
    <property type="project" value="UniProtKB-EC"/>
</dbReference>
<name>A0A075R2Y7_BRELA</name>
<dbReference type="NCBIfam" id="TIGR01470">
    <property type="entry name" value="cysG_Nterm"/>
    <property type="match status" value="1"/>
</dbReference>
<evidence type="ECO:0000256" key="6">
    <source>
        <dbReference type="ARBA" id="ARBA00047561"/>
    </source>
</evidence>
<keyword evidence="9" id="KW-1185">Reference proteome</keyword>
<comment type="catalytic activity">
    <reaction evidence="6">
        <text>precorrin-2 + NAD(+) = sirohydrochlorin + NADH + 2 H(+)</text>
        <dbReference type="Rhea" id="RHEA:15613"/>
        <dbReference type="ChEBI" id="CHEBI:15378"/>
        <dbReference type="ChEBI" id="CHEBI:57540"/>
        <dbReference type="ChEBI" id="CHEBI:57945"/>
        <dbReference type="ChEBI" id="CHEBI:58351"/>
        <dbReference type="ChEBI" id="CHEBI:58827"/>
        <dbReference type="EC" id="1.3.1.76"/>
    </reaction>
</comment>
<dbReference type="Pfam" id="PF22440">
    <property type="entry name" value="SirC_C"/>
    <property type="match status" value="1"/>
</dbReference>
<protein>
    <recommendedName>
        <fullName evidence="2">precorrin-2 dehydrogenase</fullName>
        <ecNumber evidence="2">1.3.1.76</ecNumber>
    </recommendedName>
</protein>
<evidence type="ECO:0000256" key="1">
    <source>
        <dbReference type="ARBA" id="ARBA00005010"/>
    </source>
</evidence>
<dbReference type="UniPathway" id="UPA00262">
    <property type="reaction ID" value="UER00222"/>
</dbReference>
<evidence type="ECO:0000256" key="2">
    <source>
        <dbReference type="ARBA" id="ARBA00012400"/>
    </source>
</evidence>
<dbReference type="InterPro" id="IPR006367">
    <property type="entry name" value="Sirohaem_synthase_N"/>
</dbReference>
<evidence type="ECO:0000256" key="4">
    <source>
        <dbReference type="ARBA" id="ARBA00023027"/>
    </source>
</evidence>
<dbReference type="eggNOG" id="COG1648">
    <property type="taxonomic scope" value="Bacteria"/>
</dbReference>
<evidence type="ECO:0000313" key="9">
    <source>
        <dbReference type="Proteomes" id="UP000005850"/>
    </source>
</evidence>
<dbReference type="InterPro" id="IPR028281">
    <property type="entry name" value="Sirohaem_synthase_central"/>
</dbReference>
<dbReference type="RefSeq" id="WP_003334884.1">
    <property type="nucleotide sequence ID" value="NZ_CP007806.1"/>
</dbReference>
<dbReference type="HOGENOM" id="CLU_011276_8_1_9"/>
<dbReference type="Gene3D" id="3.40.50.720">
    <property type="entry name" value="NAD(P)-binding Rossmann-like Domain"/>
    <property type="match status" value="1"/>
</dbReference>
<dbReference type="SUPFAM" id="SSF75615">
    <property type="entry name" value="Siroheme synthase middle domains-like"/>
    <property type="match status" value="1"/>
</dbReference>
<dbReference type="Pfam" id="PF14824">
    <property type="entry name" value="Sirohm_synth_M"/>
    <property type="match status" value="1"/>
</dbReference>
<dbReference type="EC" id="1.3.1.76" evidence="2"/>
<dbReference type="Proteomes" id="UP000005850">
    <property type="component" value="Chromosome"/>
</dbReference>
<dbReference type="GO" id="GO:0004325">
    <property type="term" value="F:ferrochelatase activity"/>
    <property type="evidence" value="ECO:0007669"/>
    <property type="project" value="InterPro"/>
</dbReference>
<feature type="domain" description="Siroheme synthase central" evidence="7">
    <location>
        <begin position="120"/>
        <end position="146"/>
    </location>
</feature>
<gene>
    <name evidence="8" type="ORF">BRLA_c012230</name>
</gene>
<proteinExistence type="predicted"/>
<dbReference type="InterPro" id="IPR036291">
    <property type="entry name" value="NAD(P)-bd_dom_sf"/>
</dbReference>
<dbReference type="EMBL" id="CP007806">
    <property type="protein sequence ID" value="AIG25563.1"/>
    <property type="molecule type" value="Genomic_DNA"/>
</dbReference>
<dbReference type="GO" id="GO:0019354">
    <property type="term" value="P:siroheme biosynthetic process"/>
    <property type="evidence" value="ECO:0007669"/>
    <property type="project" value="UniProtKB-UniPathway"/>
</dbReference>
<dbReference type="InterPro" id="IPR028161">
    <property type="entry name" value="Met8-like"/>
</dbReference>
<dbReference type="Gene3D" id="1.10.8.610">
    <property type="entry name" value="SirC, precorrin-2 dehydrogenase, C-terminal helical domain-like"/>
    <property type="match status" value="1"/>
</dbReference>
<dbReference type="PANTHER" id="PTHR35330">
    <property type="entry name" value="SIROHEME BIOSYNTHESIS PROTEIN MET8"/>
    <property type="match status" value="1"/>
</dbReference>
<accession>A0A075R2Y7</accession>
<evidence type="ECO:0000256" key="3">
    <source>
        <dbReference type="ARBA" id="ARBA00023002"/>
    </source>
</evidence>
<evidence type="ECO:0000256" key="5">
    <source>
        <dbReference type="ARBA" id="ARBA00023244"/>
    </source>
</evidence>
<evidence type="ECO:0000259" key="7">
    <source>
        <dbReference type="Pfam" id="PF14824"/>
    </source>
</evidence>
<dbReference type="Pfam" id="PF13241">
    <property type="entry name" value="NAD_binding_7"/>
    <property type="match status" value="1"/>
</dbReference>
<dbReference type="STRING" id="1042163.BRLA_c012230"/>
<organism evidence="8 9">
    <name type="scientific">Brevibacillus laterosporus LMG 15441</name>
    <dbReference type="NCBI Taxonomy" id="1042163"/>
    <lineage>
        <taxon>Bacteria</taxon>
        <taxon>Bacillati</taxon>
        <taxon>Bacillota</taxon>
        <taxon>Bacilli</taxon>
        <taxon>Bacillales</taxon>
        <taxon>Paenibacillaceae</taxon>
        <taxon>Brevibacillus</taxon>
    </lineage>
</organism>
<dbReference type="KEGG" id="blr:BRLA_c012230"/>
<evidence type="ECO:0000313" key="8">
    <source>
        <dbReference type="EMBL" id="AIG25563.1"/>
    </source>
</evidence>
<dbReference type="SUPFAM" id="SSF51735">
    <property type="entry name" value="NAD(P)-binding Rossmann-fold domains"/>
    <property type="match status" value="1"/>
</dbReference>